<evidence type="ECO:0000313" key="2">
    <source>
        <dbReference type="Proteomes" id="UP000218811"/>
    </source>
</evidence>
<dbReference type="GO" id="GO:0005789">
    <property type="term" value="C:endoplasmic reticulum membrane"/>
    <property type="evidence" value="ECO:0007669"/>
    <property type="project" value="TreeGrafter"/>
</dbReference>
<dbReference type="AlphaFoldDB" id="A0A2H3JYT1"/>
<dbReference type="Proteomes" id="UP000218811">
    <property type="component" value="Unassembled WGS sequence"/>
</dbReference>
<proteinExistence type="predicted"/>
<dbReference type="PANTHER" id="PTHR23071:SF1">
    <property type="entry name" value="GPI ETHANOLAMINE PHOSPHATE TRANSFERASE 3"/>
    <property type="match status" value="1"/>
</dbReference>
<reference evidence="1 2" key="1">
    <citation type="journal article" date="2012" name="Science">
        <title>The Paleozoic origin of enzymatic lignin decomposition reconstructed from 31 fungal genomes.</title>
        <authorList>
            <person name="Floudas D."/>
            <person name="Binder M."/>
            <person name="Riley R."/>
            <person name="Barry K."/>
            <person name="Blanchette R.A."/>
            <person name="Henrissat B."/>
            <person name="Martinez A.T."/>
            <person name="Otillar R."/>
            <person name="Spatafora J.W."/>
            <person name="Yadav J.S."/>
            <person name="Aerts A."/>
            <person name="Benoit I."/>
            <person name="Boyd A."/>
            <person name="Carlson A."/>
            <person name="Copeland A."/>
            <person name="Coutinho P.M."/>
            <person name="de Vries R.P."/>
            <person name="Ferreira P."/>
            <person name="Findley K."/>
            <person name="Foster B."/>
            <person name="Gaskell J."/>
            <person name="Glotzer D."/>
            <person name="Gorecki P."/>
            <person name="Heitman J."/>
            <person name="Hesse C."/>
            <person name="Hori C."/>
            <person name="Igarashi K."/>
            <person name="Jurgens J.A."/>
            <person name="Kallen N."/>
            <person name="Kersten P."/>
            <person name="Kohler A."/>
            <person name="Kuees U."/>
            <person name="Kumar T.K.A."/>
            <person name="Kuo A."/>
            <person name="LaButti K."/>
            <person name="Larrondo L.F."/>
            <person name="Lindquist E."/>
            <person name="Ling A."/>
            <person name="Lombard V."/>
            <person name="Lucas S."/>
            <person name="Lundell T."/>
            <person name="Martin R."/>
            <person name="McLaughlin D.J."/>
            <person name="Morgenstern I."/>
            <person name="Morin E."/>
            <person name="Murat C."/>
            <person name="Nagy L.G."/>
            <person name="Nolan M."/>
            <person name="Ohm R.A."/>
            <person name="Patyshakuliyeva A."/>
            <person name="Rokas A."/>
            <person name="Ruiz-Duenas F.J."/>
            <person name="Sabat G."/>
            <person name="Salamov A."/>
            <person name="Samejima M."/>
            <person name="Schmutz J."/>
            <person name="Slot J.C."/>
            <person name="St John F."/>
            <person name="Stenlid J."/>
            <person name="Sun H."/>
            <person name="Sun S."/>
            <person name="Syed K."/>
            <person name="Tsang A."/>
            <person name="Wiebenga A."/>
            <person name="Young D."/>
            <person name="Pisabarro A."/>
            <person name="Eastwood D.C."/>
            <person name="Martin F."/>
            <person name="Cullen D."/>
            <person name="Grigoriev I.V."/>
            <person name="Hibbett D.S."/>
        </authorList>
    </citation>
    <scope>NUCLEOTIDE SEQUENCE [LARGE SCALE GENOMIC DNA]</scope>
    <source>
        <strain evidence="1 2">MD-104</strain>
    </source>
</reference>
<dbReference type="InterPro" id="IPR039524">
    <property type="entry name" value="PIGO/GPI13"/>
</dbReference>
<gene>
    <name evidence="1" type="ORF">WOLCODRAFT_163413</name>
</gene>
<name>A0A2H3JYT1_WOLCO</name>
<dbReference type="OrthoDB" id="272139at2759"/>
<organism evidence="1 2">
    <name type="scientific">Wolfiporia cocos (strain MD-104)</name>
    <name type="common">Brown rot fungus</name>
    <dbReference type="NCBI Taxonomy" id="742152"/>
    <lineage>
        <taxon>Eukaryota</taxon>
        <taxon>Fungi</taxon>
        <taxon>Dikarya</taxon>
        <taxon>Basidiomycota</taxon>
        <taxon>Agaricomycotina</taxon>
        <taxon>Agaricomycetes</taxon>
        <taxon>Polyporales</taxon>
        <taxon>Phaeolaceae</taxon>
        <taxon>Wolfiporia</taxon>
    </lineage>
</organism>
<evidence type="ECO:0000313" key="1">
    <source>
        <dbReference type="EMBL" id="PCH41904.1"/>
    </source>
</evidence>
<keyword evidence="2" id="KW-1185">Reference proteome</keyword>
<dbReference type="GO" id="GO:0006506">
    <property type="term" value="P:GPI anchor biosynthetic process"/>
    <property type="evidence" value="ECO:0007669"/>
    <property type="project" value="InterPro"/>
</dbReference>
<sequence>MSTKGLSLLAWVFFVHLSATNLYTRGFLLTRLSLSETTSCADGSCTVQPTHQKAIVLIVNALQFDFLSPDPPSPHSPFHHNVLTLPRELAAAEPSKSLLFDSFADPPTTTLQRIKGITTGSLPTFIDLGSNFGGASVVEDSDQPASKCSHGRHVQNTSRLRLLGDG</sequence>
<dbReference type="EMBL" id="KB468124">
    <property type="protein sequence ID" value="PCH41904.1"/>
    <property type="molecule type" value="Genomic_DNA"/>
</dbReference>
<accession>A0A2H3JYT1</accession>
<dbReference type="STRING" id="742152.A0A2H3JYT1"/>
<dbReference type="GO" id="GO:0051377">
    <property type="term" value="F:mannose-ethanolamine phosphotransferase activity"/>
    <property type="evidence" value="ECO:0007669"/>
    <property type="project" value="TreeGrafter"/>
</dbReference>
<dbReference type="PANTHER" id="PTHR23071">
    <property type="entry name" value="PHOSPHATIDYLINOSITOL GLYCAN"/>
    <property type="match status" value="1"/>
</dbReference>
<protein>
    <submittedName>
        <fullName evidence="1">Uncharacterized protein</fullName>
    </submittedName>
</protein>